<dbReference type="GO" id="GO:0007189">
    <property type="term" value="P:adenylate cyclase-activating G protein-coupled receptor signaling pathway"/>
    <property type="evidence" value="ECO:0007669"/>
    <property type="project" value="TreeGrafter"/>
</dbReference>
<gene>
    <name evidence="6" type="ORF">DERYTH_LOCUS11417</name>
</gene>
<evidence type="ECO:0000256" key="3">
    <source>
        <dbReference type="ARBA" id="ARBA00022989"/>
    </source>
</evidence>
<dbReference type="PANTHER" id="PTHR23112:SF0">
    <property type="entry name" value="TRANSMEMBRANE PROTEIN 116"/>
    <property type="match status" value="1"/>
</dbReference>
<dbReference type="EMBL" id="CAJVPY010007036">
    <property type="protein sequence ID" value="CAG8674117.1"/>
    <property type="molecule type" value="Genomic_DNA"/>
</dbReference>
<feature type="non-terminal residue" evidence="6">
    <location>
        <position position="1"/>
    </location>
</feature>
<feature type="transmembrane region" description="Helical" evidence="5">
    <location>
        <begin position="119"/>
        <end position="144"/>
    </location>
</feature>
<dbReference type="Proteomes" id="UP000789405">
    <property type="component" value="Unassembled WGS sequence"/>
</dbReference>
<dbReference type="GO" id="GO:0004930">
    <property type="term" value="F:G protein-coupled receptor activity"/>
    <property type="evidence" value="ECO:0007669"/>
    <property type="project" value="TreeGrafter"/>
</dbReference>
<organism evidence="6 7">
    <name type="scientific">Dentiscutata erythropus</name>
    <dbReference type="NCBI Taxonomy" id="1348616"/>
    <lineage>
        <taxon>Eukaryota</taxon>
        <taxon>Fungi</taxon>
        <taxon>Fungi incertae sedis</taxon>
        <taxon>Mucoromycota</taxon>
        <taxon>Glomeromycotina</taxon>
        <taxon>Glomeromycetes</taxon>
        <taxon>Diversisporales</taxon>
        <taxon>Gigasporaceae</taxon>
        <taxon>Dentiscutata</taxon>
    </lineage>
</organism>
<dbReference type="AlphaFoldDB" id="A0A9N9EJD1"/>
<evidence type="ECO:0000313" key="7">
    <source>
        <dbReference type="Proteomes" id="UP000789405"/>
    </source>
</evidence>
<feature type="transmembrane region" description="Helical" evidence="5">
    <location>
        <begin position="36"/>
        <end position="64"/>
    </location>
</feature>
<reference evidence="6" key="1">
    <citation type="submission" date="2021-06" db="EMBL/GenBank/DDBJ databases">
        <authorList>
            <person name="Kallberg Y."/>
            <person name="Tangrot J."/>
            <person name="Rosling A."/>
        </authorList>
    </citation>
    <scope>NUCLEOTIDE SEQUENCE</scope>
    <source>
        <strain evidence="6">MA453B</strain>
    </source>
</reference>
<keyword evidence="2 5" id="KW-0812">Transmembrane</keyword>
<name>A0A9N9EJD1_9GLOM</name>
<dbReference type="OrthoDB" id="2282627at2759"/>
<feature type="transmembrane region" description="Helical" evidence="5">
    <location>
        <begin position="7"/>
        <end position="30"/>
    </location>
</feature>
<dbReference type="GO" id="GO:0005886">
    <property type="term" value="C:plasma membrane"/>
    <property type="evidence" value="ECO:0007669"/>
    <property type="project" value="TreeGrafter"/>
</dbReference>
<evidence type="ECO:0000256" key="1">
    <source>
        <dbReference type="ARBA" id="ARBA00004141"/>
    </source>
</evidence>
<keyword evidence="4 5" id="KW-0472">Membrane</keyword>
<evidence type="ECO:0000256" key="5">
    <source>
        <dbReference type="SAM" id="Phobius"/>
    </source>
</evidence>
<sequence>RVSFRLSFAALFCDIGYSGHVLINLVWVTIPSFLCGYLAWAIVFFALASIFFIDCIALNLHIVFVNEYKRHNFENYYFIIAFSFALLLSLLPVADNMYGHNDVVGGCWYRFPGQKKNIIWEWITFFGWVDVSILYCVIVIIMVVRKLKLLAKQTDVFDFSSDSRLPSHPSLINKAVILSVVRKVVLYPVVPVAQIFCSFNETCFYVSHASPYPIMIGFLNALVFSQDIAVALLQPSFLEWLRYMLLIKLFSPPKSSINTFVDNESNTSTVLVGKDDSKQDIILDNQNDDQDIHLTLFRPVHLRESFKYSSSSHSSRYLSPSISSDPLIGSSQTNQTNINNMNKTNVVDILNCAVDGDEGRKEVEIMLKRL</sequence>
<keyword evidence="7" id="KW-1185">Reference proteome</keyword>
<comment type="subcellular location">
    <subcellularLocation>
        <location evidence="1">Membrane</location>
        <topology evidence="1">Multi-pass membrane protein</topology>
    </subcellularLocation>
</comment>
<evidence type="ECO:0000256" key="2">
    <source>
        <dbReference type="ARBA" id="ARBA00022692"/>
    </source>
</evidence>
<accession>A0A9N9EJD1</accession>
<evidence type="ECO:0000313" key="6">
    <source>
        <dbReference type="EMBL" id="CAG8674117.1"/>
    </source>
</evidence>
<dbReference type="Gene3D" id="1.20.1070.10">
    <property type="entry name" value="Rhodopsin 7-helix transmembrane proteins"/>
    <property type="match status" value="1"/>
</dbReference>
<feature type="transmembrane region" description="Helical" evidence="5">
    <location>
        <begin position="76"/>
        <end position="94"/>
    </location>
</feature>
<proteinExistence type="predicted"/>
<dbReference type="PANTHER" id="PTHR23112">
    <property type="entry name" value="G PROTEIN-COUPLED RECEPTOR 157-RELATED"/>
    <property type="match status" value="1"/>
</dbReference>
<comment type="caution">
    <text evidence="6">The sequence shown here is derived from an EMBL/GenBank/DDBJ whole genome shotgun (WGS) entry which is preliminary data.</text>
</comment>
<evidence type="ECO:0000256" key="4">
    <source>
        <dbReference type="ARBA" id="ARBA00023136"/>
    </source>
</evidence>
<keyword evidence="3 5" id="KW-1133">Transmembrane helix</keyword>
<protein>
    <submittedName>
        <fullName evidence="6">7417_t:CDS:1</fullName>
    </submittedName>
</protein>